<dbReference type="SUPFAM" id="SSF47473">
    <property type="entry name" value="EF-hand"/>
    <property type="match status" value="1"/>
</dbReference>
<feature type="domain" description="EF-hand" evidence="3">
    <location>
        <begin position="115"/>
        <end position="150"/>
    </location>
</feature>
<dbReference type="PROSITE" id="PS00018">
    <property type="entry name" value="EF_HAND_1"/>
    <property type="match status" value="2"/>
</dbReference>
<reference evidence="4" key="1">
    <citation type="submission" date="2021-01" db="EMBL/GenBank/DDBJ databases">
        <authorList>
            <person name="Corre E."/>
            <person name="Pelletier E."/>
            <person name="Niang G."/>
            <person name="Scheremetjew M."/>
            <person name="Finn R."/>
            <person name="Kale V."/>
            <person name="Holt S."/>
            <person name="Cochrane G."/>
            <person name="Meng A."/>
            <person name="Brown T."/>
            <person name="Cohen L."/>
        </authorList>
    </citation>
    <scope>NUCLEOTIDE SEQUENCE</scope>
    <source>
        <strain evidence="4">CCMP 2712</strain>
    </source>
</reference>
<dbReference type="AlphaFoldDB" id="A0A7S4P8Z9"/>
<evidence type="ECO:0000256" key="2">
    <source>
        <dbReference type="SAM" id="MobiDB-lite"/>
    </source>
</evidence>
<dbReference type="SMART" id="SM00054">
    <property type="entry name" value="EFh"/>
    <property type="match status" value="2"/>
</dbReference>
<dbReference type="Pfam" id="PF13499">
    <property type="entry name" value="EF-hand_7"/>
    <property type="match status" value="1"/>
</dbReference>
<dbReference type="CDD" id="cd00051">
    <property type="entry name" value="EFh"/>
    <property type="match status" value="1"/>
</dbReference>
<dbReference type="PROSITE" id="PS50222">
    <property type="entry name" value="EF_HAND_2"/>
    <property type="match status" value="2"/>
</dbReference>
<dbReference type="InterPro" id="IPR018247">
    <property type="entry name" value="EF_Hand_1_Ca_BS"/>
</dbReference>
<dbReference type="EMBL" id="HBKN01039596">
    <property type="protein sequence ID" value="CAE2327295.1"/>
    <property type="molecule type" value="Transcribed_RNA"/>
</dbReference>
<evidence type="ECO:0000313" key="4">
    <source>
        <dbReference type="EMBL" id="CAE2327295.1"/>
    </source>
</evidence>
<feature type="domain" description="EF-hand" evidence="3">
    <location>
        <begin position="79"/>
        <end position="114"/>
    </location>
</feature>
<evidence type="ECO:0000259" key="3">
    <source>
        <dbReference type="PROSITE" id="PS50222"/>
    </source>
</evidence>
<name>A0A7S4P8Z9_GUITH</name>
<accession>A0A7S4P8Z9</accession>
<protein>
    <recommendedName>
        <fullName evidence="3">EF-hand domain-containing protein</fullName>
    </recommendedName>
</protein>
<proteinExistence type="predicted"/>
<sequence length="461" mass="52076">MEDTIDRLPSFAELVKQEESSRRPSFQSHTEALNSITALQLQLKGTVDLCTITLDRAKSILDGARNLIAAWYGRTPSWELSLKIRSEFRRQDVNGDGKLERRELARAFETMGRELTNEELNVILETFDTDDSGAIDESEFEHMIRSQLGVSCVQSCKTCPPEAKQESVSEEDIRGAHDDLMRHIKSALARCQHQRLLDAHRTLSAFVKACLLRQQRTSTQSETSTQEDVELDASGCFLSESDADACPVSPESDQDAGFSRTSSAPEPRHLEASYMERVQELAKSRLAGKLSRSSTKGDILIDFNNHLVHGAPLARLRGNIRGHPLLTRSKRALNRILSENHEQKAFRRISETRLTSLQPGCHREGETLTKHQQHRAEQSMGNWAHPMTLTFQRLPDTALATTTRMLPHVPARQQQQQQQHRVTRDSLFQVSGSSLSSNIIRMSRPHAARVVPEFPRRYSVE</sequence>
<organism evidence="4">
    <name type="scientific">Guillardia theta</name>
    <name type="common">Cryptophyte</name>
    <name type="synonym">Cryptomonas phi</name>
    <dbReference type="NCBI Taxonomy" id="55529"/>
    <lineage>
        <taxon>Eukaryota</taxon>
        <taxon>Cryptophyceae</taxon>
        <taxon>Pyrenomonadales</taxon>
        <taxon>Geminigeraceae</taxon>
        <taxon>Guillardia</taxon>
    </lineage>
</organism>
<dbReference type="GO" id="GO:0005509">
    <property type="term" value="F:calcium ion binding"/>
    <property type="evidence" value="ECO:0007669"/>
    <property type="project" value="InterPro"/>
</dbReference>
<keyword evidence="1" id="KW-0106">Calcium</keyword>
<dbReference type="InterPro" id="IPR002048">
    <property type="entry name" value="EF_hand_dom"/>
</dbReference>
<feature type="region of interest" description="Disordered" evidence="2">
    <location>
        <begin position="244"/>
        <end position="268"/>
    </location>
</feature>
<gene>
    <name evidence="4" type="ORF">GTHE00462_LOCUS30980</name>
</gene>
<dbReference type="InterPro" id="IPR011992">
    <property type="entry name" value="EF-hand-dom_pair"/>
</dbReference>
<dbReference type="Gene3D" id="1.10.238.10">
    <property type="entry name" value="EF-hand"/>
    <property type="match status" value="1"/>
</dbReference>
<evidence type="ECO:0000256" key="1">
    <source>
        <dbReference type="ARBA" id="ARBA00022837"/>
    </source>
</evidence>